<comment type="caution">
    <text evidence="2">The sequence shown here is derived from an EMBL/GenBank/DDBJ whole genome shotgun (WGS) entry which is preliminary data.</text>
</comment>
<accession>A0AAN8S8Z9</accession>
<dbReference type="AlphaFoldDB" id="A0AAN8S8Z9"/>
<evidence type="ECO:0000313" key="2">
    <source>
        <dbReference type="EMBL" id="KAK6640114.1"/>
    </source>
</evidence>
<evidence type="ECO:0000256" key="1">
    <source>
        <dbReference type="SAM" id="MobiDB-lite"/>
    </source>
</evidence>
<sequence>MESKRHIVVRSPSHLQLLSQEDSGRVFGSLLSPMPTIQRSLSAQDHLTQCKKSSSESTVSSSSSSVVVVKKTLSSRRKRGLTVIVSPDDGLRPEKSYAPYAYDSHNQRTLNMLPKLVELFWVEGPQFIFVPFDDHKFIQLI</sequence>
<evidence type="ECO:0000313" key="3">
    <source>
        <dbReference type="Proteomes" id="UP001372834"/>
    </source>
</evidence>
<dbReference type="Proteomes" id="UP001372834">
    <property type="component" value="Unassembled WGS sequence"/>
</dbReference>
<name>A0AAN8S8Z9_POLSC</name>
<feature type="region of interest" description="Disordered" evidence="1">
    <location>
        <begin position="43"/>
        <end position="63"/>
    </location>
</feature>
<proteinExistence type="predicted"/>
<gene>
    <name evidence="2" type="ORF">RUM43_008391</name>
</gene>
<dbReference type="EMBL" id="JAWJWE010000003">
    <property type="protein sequence ID" value="KAK6640114.1"/>
    <property type="molecule type" value="Genomic_DNA"/>
</dbReference>
<reference evidence="2 3" key="1">
    <citation type="submission" date="2023-10" db="EMBL/GenBank/DDBJ databases">
        <title>Genomes of two closely related lineages of the louse Polyplax serrata with different host specificities.</title>
        <authorList>
            <person name="Martinu J."/>
            <person name="Tarabai H."/>
            <person name="Stefka J."/>
            <person name="Hypsa V."/>
        </authorList>
    </citation>
    <scope>NUCLEOTIDE SEQUENCE [LARGE SCALE GENOMIC DNA]</scope>
    <source>
        <strain evidence="2">HR10_N</strain>
    </source>
</reference>
<feature type="compositionally biased region" description="Low complexity" evidence="1">
    <location>
        <begin position="51"/>
        <end position="63"/>
    </location>
</feature>
<protein>
    <submittedName>
        <fullName evidence="2">Uncharacterized protein</fullName>
    </submittedName>
</protein>
<organism evidence="2 3">
    <name type="scientific">Polyplax serrata</name>
    <name type="common">Common mouse louse</name>
    <dbReference type="NCBI Taxonomy" id="468196"/>
    <lineage>
        <taxon>Eukaryota</taxon>
        <taxon>Metazoa</taxon>
        <taxon>Ecdysozoa</taxon>
        <taxon>Arthropoda</taxon>
        <taxon>Hexapoda</taxon>
        <taxon>Insecta</taxon>
        <taxon>Pterygota</taxon>
        <taxon>Neoptera</taxon>
        <taxon>Paraneoptera</taxon>
        <taxon>Psocodea</taxon>
        <taxon>Troctomorpha</taxon>
        <taxon>Phthiraptera</taxon>
        <taxon>Anoplura</taxon>
        <taxon>Polyplacidae</taxon>
        <taxon>Polyplax</taxon>
    </lineage>
</organism>